<evidence type="ECO:0000313" key="11">
    <source>
        <dbReference type="EnsemblProtists" id="PYU1_T010831"/>
    </source>
</evidence>
<dbReference type="STRING" id="431595.K3X0T2"/>
<keyword evidence="5" id="KW-0288">FMN</keyword>
<dbReference type="OMA" id="MIVAVNW"/>
<dbReference type="Gene3D" id="3.40.50.80">
    <property type="entry name" value="Nucleotide-binding domain of ferredoxin-NADP reductase (FNR) module"/>
    <property type="match status" value="1"/>
</dbReference>
<dbReference type="VEuPathDB" id="FungiDB:PYU1_G010808"/>
<dbReference type="InterPro" id="IPR023173">
    <property type="entry name" value="NADPH_Cyt_P450_Rdtase_alpha"/>
</dbReference>
<evidence type="ECO:0000256" key="4">
    <source>
        <dbReference type="ARBA" id="ARBA00022630"/>
    </source>
</evidence>
<dbReference type="GO" id="GO:0010181">
    <property type="term" value="F:FMN binding"/>
    <property type="evidence" value="ECO:0007669"/>
    <property type="project" value="TreeGrafter"/>
</dbReference>
<feature type="domain" description="FAD-binding FR-type" evidence="10">
    <location>
        <begin position="727"/>
        <end position="963"/>
    </location>
</feature>
<dbReference type="PANTHER" id="PTHR19384">
    <property type="entry name" value="NITRIC OXIDE SYNTHASE-RELATED"/>
    <property type="match status" value="1"/>
</dbReference>
<evidence type="ECO:0000313" key="12">
    <source>
        <dbReference type="Proteomes" id="UP000019132"/>
    </source>
</evidence>
<dbReference type="Gene3D" id="1.20.990.10">
    <property type="entry name" value="NADPH-cytochrome p450 Reductase, Chain A, domain 3"/>
    <property type="match status" value="1"/>
</dbReference>
<dbReference type="SUPFAM" id="SSF63380">
    <property type="entry name" value="Riboflavin synthase domain-like"/>
    <property type="match status" value="1"/>
</dbReference>
<dbReference type="PRINTS" id="PR00371">
    <property type="entry name" value="FPNCR"/>
</dbReference>
<dbReference type="AlphaFoldDB" id="K3X0T2"/>
<keyword evidence="4" id="KW-0285">Flavoprotein</keyword>
<dbReference type="InterPro" id="IPR001709">
    <property type="entry name" value="Flavoprot_Pyr_Nucl_cyt_Rdtase"/>
</dbReference>
<dbReference type="Gene3D" id="3.40.50.920">
    <property type="match status" value="1"/>
</dbReference>
<dbReference type="InterPro" id="IPR017927">
    <property type="entry name" value="FAD-bd_FR_type"/>
</dbReference>
<dbReference type="InterPro" id="IPR003097">
    <property type="entry name" value="CysJ-like_FAD-binding"/>
</dbReference>
<accession>K3X0T2</accession>
<dbReference type="FunFam" id="1.20.990.10:FF:000010">
    <property type="entry name" value="Sulfite reductase [NADPH] flavoprotein component"/>
    <property type="match status" value="1"/>
</dbReference>
<keyword evidence="12" id="KW-1185">Reference proteome</keyword>
<comment type="cofactor">
    <cofactor evidence="2">
        <name>FAD</name>
        <dbReference type="ChEBI" id="CHEBI:57692"/>
    </cofactor>
</comment>
<evidence type="ECO:0000256" key="2">
    <source>
        <dbReference type="ARBA" id="ARBA00001974"/>
    </source>
</evidence>
<dbReference type="Proteomes" id="UP000019132">
    <property type="component" value="Unassembled WGS sequence"/>
</dbReference>
<evidence type="ECO:0000256" key="1">
    <source>
        <dbReference type="ARBA" id="ARBA00001917"/>
    </source>
</evidence>
<dbReference type="Pfam" id="PF00175">
    <property type="entry name" value="NAD_binding_1"/>
    <property type="match status" value="1"/>
</dbReference>
<reference evidence="12" key="2">
    <citation type="submission" date="2010-04" db="EMBL/GenBank/DDBJ databases">
        <authorList>
            <person name="Buell R."/>
            <person name="Hamilton J."/>
            <person name="Hostetler J."/>
        </authorList>
    </citation>
    <scope>NUCLEOTIDE SEQUENCE [LARGE SCALE GENOMIC DNA]</scope>
    <source>
        <strain evidence="12">DAOM:BR144</strain>
    </source>
</reference>
<keyword evidence="8" id="KW-0249">Electron transport</keyword>
<dbReference type="InParanoid" id="K3X0T2"/>
<keyword evidence="6" id="KW-0274">FAD</keyword>
<dbReference type="EMBL" id="GL376592">
    <property type="status" value="NOT_ANNOTATED_CDS"/>
    <property type="molecule type" value="Genomic_DNA"/>
</dbReference>
<dbReference type="Pfam" id="PF00667">
    <property type="entry name" value="FAD_binding_1"/>
    <property type="match status" value="1"/>
</dbReference>
<dbReference type="InterPro" id="IPR002880">
    <property type="entry name" value="Pyrv_Fd/Flavodoxin_OxRdtase_N"/>
</dbReference>
<dbReference type="Gene3D" id="3.40.920.10">
    <property type="entry name" value="Pyruvate-ferredoxin oxidoreductase, PFOR, domain III"/>
    <property type="match status" value="1"/>
</dbReference>
<dbReference type="InterPro" id="IPR002869">
    <property type="entry name" value="Pyrv_flavodox_OxRed_cen"/>
</dbReference>
<evidence type="ECO:0000259" key="10">
    <source>
        <dbReference type="PROSITE" id="PS51384"/>
    </source>
</evidence>
<evidence type="ECO:0000256" key="8">
    <source>
        <dbReference type="ARBA" id="ARBA00022982"/>
    </source>
</evidence>
<evidence type="ECO:0000256" key="6">
    <source>
        <dbReference type="ARBA" id="ARBA00022827"/>
    </source>
</evidence>
<evidence type="ECO:0000256" key="5">
    <source>
        <dbReference type="ARBA" id="ARBA00022643"/>
    </source>
</evidence>
<dbReference type="Gene3D" id="2.40.30.10">
    <property type="entry name" value="Translation factors"/>
    <property type="match status" value="1"/>
</dbReference>
<dbReference type="FunFam" id="3.40.50.80:FF:000033">
    <property type="entry name" value="Sulfite reductase (NADPH) flavoprotein alpha-component"/>
    <property type="match status" value="1"/>
</dbReference>
<evidence type="ECO:0000256" key="7">
    <source>
        <dbReference type="ARBA" id="ARBA00022857"/>
    </source>
</evidence>
<dbReference type="InterPro" id="IPR017938">
    <property type="entry name" value="Riboflavin_synthase-like_b-brl"/>
</dbReference>
<dbReference type="Pfam" id="PF01855">
    <property type="entry name" value="POR_N"/>
    <property type="match status" value="1"/>
</dbReference>
<dbReference type="InterPro" id="IPR009014">
    <property type="entry name" value="Transketo_C/PFOR_II"/>
</dbReference>
<dbReference type="Gene3D" id="3.40.50.970">
    <property type="match status" value="1"/>
</dbReference>
<protein>
    <recommendedName>
        <fullName evidence="10">FAD-binding FR-type domain-containing protein</fullName>
    </recommendedName>
</protein>
<dbReference type="SUPFAM" id="SSF52922">
    <property type="entry name" value="TK C-terminal domain-like"/>
    <property type="match status" value="1"/>
</dbReference>
<dbReference type="SUPFAM" id="SSF53323">
    <property type="entry name" value="Pyruvate-ferredoxin oxidoreductase, PFOR, domain III"/>
    <property type="match status" value="1"/>
</dbReference>
<dbReference type="GO" id="GO:0005829">
    <property type="term" value="C:cytosol"/>
    <property type="evidence" value="ECO:0007669"/>
    <property type="project" value="TreeGrafter"/>
</dbReference>
<name>K3X0T2_GLOUD</name>
<evidence type="ECO:0000256" key="3">
    <source>
        <dbReference type="ARBA" id="ARBA00022448"/>
    </source>
</evidence>
<sequence>MQHPERQAEGLYASTSAPVVVLQTPVKDAALLVSAASLWSVHRRFPRAEAFTSGADAVLTVAGNVSENVFVYPLLDNGVEPNYDELRARVVTLEIRQGAASAVRGALAVGTSAAALVPSQTLPLFLPNLFQIAQSNKPAVFHVACEAIRQDLAVGSSYESVYALQHSGAILLNSANAQECHDLAVVAHVAALRLQKLVVHFYDGSRVARELAKINVLSQDSLKQVTTIESTTSTPIANDAGVAEQVQSVMDDLFHVLQKQYKVYEYSGAADAEYVIVVVGEAIAAIEQAVAYERMIGNKVGVLQVRLLLPWSHALFAAAIPATAKRVAVLENISTGSFAIQSRGLLTQNVQVFFHSQHWTGAVTPVVATGIYGGVYHNAGFSSGMGRSVFHHLRASVTRRSFVVAKSEALYEATFESSAATFPQLDVVYGDNFELEGADAYSKQFLFWGFDDEEAQTRGASLLESFTTTLDLLTKNPSTQVNALVNHSTPSAGAARPISTLEVRVSLNGGNSSAASGLQQAIEQADVNVVTKASLLKDYDIVSSVKHGGSLLVLADWKTVDDVDESAEFKAQLAKKAIQLLVVDLAELQTRVEDDAVAAIGIQVAFFKASGLFNENVVLALLQNQFASEHHATIRSFVSAVWGDTATIAYPVEEWKNLTSSVVEGEVAPALASLASLQPSKIAHSVANSSVKTASKRSRAAISNETKTAWKFTFPDTFGVHQDVRDHVEAIVKVTKWERLTPEDYSRNVFHVEMDIDNTPIKYAIGEALAVFAHNDEKDVLTFLRGFNVDPEALVSIPVVVKGKKSAGAAPQEETLTYFQLFSQVLDIFGRPSKKFYQALLDLATDDKEKETLALLLDAEGKDEFKRRVDETTTFAELLEEFKSARPTIDQLIQLVPHIKARHYSIASSMKMNPKSVHLLIVVHDWTTPSGKYRIGQATNFLQHVRPGQMLSVHVCSSVMKLPVNPADPIIMAGLGTGMAPFRAFIQERAFLKAQGVKVGPVALYFGSRSKAQEYLYGDELDQYEREGLVTYLRCAFSRDQPHKVYIQDKIAEDKEILADLLLNKNGHFYLCGPTWPVADVREALITSFTSVGGLNRKQANAYIERMREEGRYVLEVY</sequence>
<dbReference type="InterPro" id="IPR029061">
    <property type="entry name" value="THDP-binding"/>
</dbReference>
<comment type="cofactor">
    <cofactor evidence="1">
        <name>FMN</name>
        <dbReference type="ChEBI" id="CHEBI:58210"/>
    </cofactor>
</comment>
<organism evidence="11 12">
    <name type="scientific">Globisporangium ultimum (strain ATCC 200006 / CBS 805.95 / DAOM BR144)</name>
    <name type="common">Pythium ultimum</name>
    <dbReference type="NCBI Taxonomy" id="431595"/>
    <lineage>
        <taxon>Eukaryota</taxon>
        <taxon>Sar</taxon>
        <taxon>Stramenopiles</taxon>
        <taxon>Oomycota</taxon>
        <taxon>Peronosporomycetes</taxon>
        <taxon>Pythiales</taxon>
        <taxon>Pythiaceae</taxon>
        <taxon>Globisporangium</taxon>
    </lineage>
</organism>
<dbReference type="SUPFAM" id="SSF52343">
    <property type="entry name" value="Ferredoxin reductase-like, C-terminal NADP-linked domain"/>
    <property type="match status" value="1"/>
</dbReference>
<evidence type="ECO:0000256" key="9">
    <source>
        <dbReference type="ARBA" id="ARBA00023002"/>
    </source>
</evidence>
<dbReference type="GO" id="GO:0050660">
    <property type="term" value="F:flavin adenine dinucleotide binding"/>
    <property type="evidence" value="ECO:0007669"/>
    <property type="project" value="TreeGrafter"/>
</dbReference>
<dbReference type="EnsemblProtists" id="PYU1_T010831">
    <property type="protein sequence ID" value="PYU1_T010831"/>
    <property type="gene ID" value="PYU1_G010808"/>
</dbReference>
<dbReference type="InterPro" id="IPR001433">
    <property type="entry name" value="OxRdtase_FAD/NAD-bd"/>
</dbReference>
<dbReference type="CDD" id="cd06207">
    <property type="entry name" value="CyPoR_like"/>
    <property type="match status" value="1"/>
</dbReference>
<keyword evidence="9" id="KW-0560">Oxidoreductase</keyword>
<dbReference type="HOGENOM" id="CLU_003662_1_0_1"/>
<reference evidence="12" key="1">
    <citation type="journal article" date="2010" name="Genome Biol.">
        <title>Genome sequence of the necrotrophic plant pathogen Pythium ultimum reveals original pathogenicity mechanisms and effector repertoire.</title>
        <authorList>
            <person name="Levesque C.A."/>
            <person name="Brouwer H."/>
            <person name="Cano L."/>
            <person name="Hamilton J.P."/>
            <person name="Holt C."/>
            <person name="Huitema E."/>
            <person name="Raffaele S."/>
            <person name="Robideau G.P."/>
            <person name="Thines M."/>
            <person name="Win J."/>
            <person name="Zerillo M.M."/>
            <person name="Beakes G.W."/>
            <person name="Boore J.L."/>
            <person name="Busam D."/>
            <person name="Dumas B."/>
            <person name="Ferriera S."/>
            <person name="Fuerstenberg S.I."/>
            <person name="Gachon C.M."/>
            <person name="Gaulin E."/>
            <person name="Govers F."/>
            <person name="Grenville-Briggs L."/>
            <person name="Horner N."/>
            <person name="Hostetler J."/>
            <person name="Jiang R.H."/>
            <person name="Johnson J."/>
            <person name="Krajaejun T."/>
            <person name="Lin H."/>
            <person name="Meijer H.J."/>
            <person name="Moore B."/>
            <person name="Morris P."/>
            <person name="Phuntmart V."/>
            <person name="Puiu D."/>
            <person name="Shetty J."/>
            <person name="Stajich J.E."/>
            <person name="Tripathy S."/>
            <person name="Wawra S."/>
            <person name="van West P."/>
            <person name="Whitty B.R."/>
            <person name="Coutinho P.M."/>
            <person name="Henrissat B."/>
            <person name="Martin F."/>
            <person name="Thomas P.D."/>
            <person name="Tyler B.M."/>
            <person name="De Vries R.P."/>
            <person name="Kamoun S."/>
            <person name="Yandell M."/>
            <person name="Tisserat N."/>
            <person name="Buell C.R."/>
        </authorList>
    </citation>
    <scope>NUCLEOTIDE SEQUENCE</scope>
    <source>
        <strain evidence="12">DAOM:BR144</strain>
    </source>
</reference>
<dbReference type="SUPFAM" id="SSF52518">
    <property type="entry name" value="Thiamin diphosphate-binding fold (THDP-binding)"/>
    <property type="match status" value="1"/>
</dbReference>
<dbReference type="Pfam" id="PF17147">
    <property type="entry name" value="PFOR_II"/>
    <property type="match status" value="1"/>
</dbReference>
<dbReference type="InterPro" id="IPR039261">
    <property type="entry name" value="FNR_nucleotide-bd"/>
</dbReference>
<dbReference type="InterPro" id="IPR033412">
    <property type="entry name" value="PFOR_II"/>
</dbReference>
<dbReference type="PANTHER" id="PTHR19384:SF109">
    <property type="entry name" value="SULFITE REDUCTASE [NADPH] FLAVOPROTEIN COMPONENT"/>
    <property type="match status" value="1"/>
</dbReference>
<keyword evidence="3" id="KW-0813">Transport</keyword>
<reference evidence="11" key="3">
    <citation type="submission" date="2015-02" db="UniProtKB">
        <authorList>
            <consortium name="EnsemblProtists"/>
        </authorList>
    </citation>
    <scope>IDENTIFICATION</scope>
    <source>
        <strain evidence="11">DAOM BR144</strain>
    </source>
</reference>
<proteinExistence type="predicted"/>
<dbReference type="eggNOG" id="KOG1158">
    <property type="taxonomic scope" value="Eukaryota"/>
</dbReference>
<dbReference type="GO" id="GO:0004783">
    <property type="term" value="F:sulfite reductase (NADPH) activity"/>
    <property type="evidence" value="ECO:0007669"/>
    <property type="project" value="TreeGrafter"/>
</dbReference>
<dbReference type="PROSITE" id="PS51384">
    <property type="entry name" value="FAD_FR"/>
    <property type="match status" value="1"/>
</dbReference>
<keyword evidence="7" id="KW-0521">NADP</keyword>